<dbReference type="EMBL" id="JWZX01002704">
    <property type="protein sequence ID" value="KOO27527.1"/>
    <property type="molecule type" value="Genomic_DNA"/>
</dbReference>
<feature type="coiled-coil region" evidence="1">
    <location>
        <begin position="11"/>
        <end position="41"/>
    </location>
</feature>
<evidence type="ECO:0000313" key="3">
    <source>
        <dbReference type="EMBL" id="KOO27527.1"/>
    </source>
</evidence>
<dbReference type="Proteomes" id="UP000037460">
    <property type="component" value="Unassembled WGS sequence"/>
</dbReference>
<evidence type="ECO:0000256" key="1">
    <source>
        <dbReference type="SAM" id="Coils"/>
    </source>
</evidence>
<feature type="region of interest" description="Disordered" evidence="2">
    <location>
        <begin position="200"/>
        <end position="248"/>
    </location>
</feature>
<feature type="compositionally biased region" description="Basic and acidic residues" evidence="2">
    <location>
        <begin position="230"/>
        <end position="243"/>
    </location>
</feature>
<protein>
    <submittedName>
        <fullName evidence="3">Uncharacterized protein</fullName>
    </submittedName>
</protein>
<dbReference type="AlphaFoldDB" id="A0A0M0JMJ8"/>
<keyword evidence="1" id="KW-0175">Coiled coil</keyword>
<sequence length="323" mass="34498">MAASADTDTSAEEIRTLIEQLNNAIEQVNELEDAHQACCARHAATLRALTCGMASLEAESKGTKWQAAAIAAAEACEAAAAAQQQLAAAEQLQVVDATAAKMVASVRKAASNAASREEKARRNLERLHGHEGRRWTGAPSSHVPWEEELAVVSRWLVMRDEVRKARQMETLELGESELLKEAAAAAVNEAMAALEEKSNEIHKQQTAEAAVRASEGGGKRIRGSTDEGGEGGKESAAEGERGSLVKKAGSSSRSSVALLLGRAREYTSPISEPGVPCGERPYAASSALFEDYAIDPWHGLVWVDTQSIHRSQAEDAQVEAQYL</sequence>
<proteinExistence type="predicted"/>
<feature type="compositionally biased region" description="Basic and acidic residues" evidence="2">
    <location>
        <begin position="115"/>
        <end position="134"/>
    </location>
</feature>
<gene>
    <name evidence="3" type="ORF">Ctob_009655</name>
</gene>
<evidence type="ECO:0000313" key="4">
    <source>
        <dbReference type="Proteomes" id="UP000037460"/>
    </source>
</evidence>
<accession>A0A0M0JMJ8</accession>
<comment type="caution">
    <text evidence="3">The sequence shown here is derived from an EMBL/GenBank/DDBJ whole genome shotgun (WGS) entry which is preliminary data.</text>
</comment>
<keyword evidence="4" id="KW-1185">Reference proteome</keyword>
<feature type="region of interest" description="Disordered" evidence="2">
    <location>
        <begin position="111"/>
        <end position="140"/>
    </location>
</feature>
<name>A0A0M0JMJ8_9EUKA</name>
<organism evidence="3 4">
    <name type="scientific">Chrysochromulina tobinii</name>
    <dbReference type="NCBI Taxonomy" id="1460289"/>
    <lineage>
        <taxon>Eukaryota</taxon>
        <taxon>Haptista</taxon>
        <taxon>Haptophyta</taxon>
        <taxon>Prymnesiophyceae</taxon>
        <taxon>Prymnesiales</taxon>
        <taxon>Chrysochromulinaceae</taxon>
        <taxon>Chrysochromulina</taxon>
    </lineage>
</organism>
<reference evidence="4" key="1">
    <citation type="journal article" date="2015" name="PLoS Genet.">
        <title>Genome Sequence and Transcriptome Analyses of Chrysochromulina tobin: Metabolic Tools for Enhanced Algal Fitness in the Prominent Order Prymnesiales (Haptophyceae).</title>
        <authorList>
            <person name="Hovde B.T."/>
            <person name="Deodato C.R."/>
            <person name="Hunsperger H.M."/>
            <person name="Ryken S.A."/>
            <person name="Yost W."/>
            <person name="Jha R.K."/>
            <person name="Patterson J."/>
            <person name="Monnat R.J. Jr."/>
            <person name="Barlow S.B."/>
            <person name="Starkenburg S.R."/>
            <person name="Cattolico R.A."/>
        </authorList>
    </citation>
    <scope>NUCLEOTIDE SEQUENCE</scope>
    <source>
        <strain evidence="4">CCMP291</strain>
    </source>
</reference>
<evidence type="ECO:0000256" key="2">
    <source>
        <dbReference type="SAM" id="MobiDB-lite"/>
    </source>
</evidence>